<feature type="signal peptide" evidence="1">
    <location>
        <begin position="1"/>
        <end position="21"/>
    </location>
</feature>
<evidence type="ECO:0000313" key="3">
    <source>
        <dbReference type="Proteomes" id="UP000184499"/>
    </source>
</evidence>
<evidence type="ECO:0000313" key="2">
    <source>
        <dbReference type="EMBL" id="OJJ70939.1"/>
    </source>
</evidence>
<dbReference type="Proteomes" id="UP000184499">
    <property type="component" value="Unassembled WGS sequence"/>
</dbReference>
<keyword evidence="3" id="KW-1185">Reference proteome</keyword>
<gene>
    <name evidence="2" type="ORF">ASPBRDRAFT_55601</name>
</gene>
<evidence type="ECO:0008006" key="4">
    <source>
        <dbReference type="Google" id="ProtNLM"/>
    </source>
</evidence>
<reference evidence="3" key="1">
    <citation type="journal article" date="2017" name="Genome Biol.">
        <title>Comparative genomics reveals high biological diversity and specific adaptations in the industrially and medically important fungal genus Aspergillus.</title>
        <authorList>
            <person name="de Vries R.P."/>
            <person name="Riley R."/>
            <person name="Wiebenga A."/>
            <person name="Aguilar-Osorio G."/>
            <person name="Amillis S."/>
            <person name="Uchima C.A."/>
            <person name="Anderluh G."/>
            <person name="Asadollahi M."/>
            <person name="Askin M."/>
            <person name="Barry K."/>
            <person name="Battaglia E."/>
            <person name="Bayram O."/>
            <person name="Benocci T."/>
            <person name="Braus-Stromeyer S.A."/>
            <person name="Caldana C."/>
            <person name="Canovas D."/>
            <person name="Cerqueira G.C."/>
            <person name="Chen F."/>
            <person name="Chen W."/>
            <person name="Choi C."/>
            <person name="Clum A."/>
            <person name="Dos Santos R.A."/>
            <person name="Damasio A.R."/>
            <person name="Diallinas G."/>
            <person name="Emri T."/>
            <person name="Fekete E."/>
            <person name="Flipphi M."/>
            <person name="Freyberg S."/>
            <person name="Gallo A."/>
            <person name="Gournas C."/>
            <person name="Habgood R."/>
            <person name="Hainaut M."/>
            <person name="Harispe M.L."/>
            <person name="Henrissat B."/>
            <person name="Hilden K.S."/>
            <person name="Hope R."/>
            <person name="Hossain A."/>
            <person name="Karabika E."/>
            <person name="Karaffa L."/>
            <person name="Karanyi Z."/>
            <person name="Krasevec N."/>
            <person name="Kuo A."/>
            <person name="Kusch H."/>
            <person name="LaButti K."/>
            <person name="Lagendijk E.L."/>
            <person name="Lapidus A."/>
            <person name="Levasseur A."/>
            <person name="Lindquist E."/>
            <person name="Lipzen A."/>
            <person name="Logrieco A.F."/>
            <person name="MacCabe A."/>
            <person name="Maekelae M.R."/>
            <person name="Malavazi I."/>
            <person name="Melin P."/>
            <person name="Meyer V."/>
            <person name="Mielnichuk N."/>
            <person name="Miskei M."/>
            <person name="Molnar A.P."/>
            <person name="Mule G."/>
            <person name="Ngan C.Y."/>
            <person name="Orejas M."/>
            <person name="Orosz E."/>
            <person name="Ouedraogo J.P."/>
            <person name="Overkamp K.M."/>
            <person name="Park H.-S."/>
            <person name="Perrone G."/>
            <person name="Piumi F."/>
            <person name="Punt P.J."/>
            <person name="Ram A.F."/>
            <person name="Ramon A."/>
            <person name="Rauscher S."/>
            <person name="Record E."/>
            <person name="Riano-Pachon D.M."/>
            <person name="Robert V."/>
            <person name="Roehrig J."/>
            <person name="Ruller R."/>
            <person name="Salamov A."/>
            <person name="Salih N.S."/>
            <person name="Samson R.A."/>
            <person name="Sandor E."/>
            <person name="Sanguinetti M."/>
            <person name="Schuetze T."/>
            <person name="Sepcic K."/>
            <person name="Shelest E."/>
            <person name="Sherlock G."/>
            <person name="Sophianopoulou V."/>
            <person name="Squina F.M."/>
            <person name="Sun H."/>
            <person name="Susca A."/>
            <person name="Todd R.B."/>
            <person name="Tsang A."/>
            <person name="Unkles S.E."/>
            <person name="van de Wiele N."/>
            <person name="van Rossen-Uffink D."/>
            <person name="Oliveira J.V."/>
            <person name="Vesth T.C."/>
            <person name="Visser J."/>
            <person name="Yu J.-H."/>
            <person name="Zhou M."/>
            <person name="Andersen M.R."/>
            <person name="Archer D.B."/>
            <person name="Baker S.E."/>
            <person name="Benoit I."/>
            <person name="Brakhage A.A."/>
            <person name="Braus G.H."/>
            <person name="Fischer R."/>
            <person name="Frisvad J.C."/>
            <person name="Goldman G.H."/>
            <person name="Houbraken J."/>
            <person name="Oakley B."/>
            <person name="Pocsi I."/>
            <person name="Scazzocchio C."/>
            <person name="Seiboth B."/>
            <person name="vanKuyk P.A."/>
            <person name="Wortman J."/>
            <person name="Dyer P.S."/>
            <person name="Grigoriev I.V."/>
        </authorList>
    </citation>
    <scope>NUCLEOTIDE SEQUENCE [LARGE SCALE GENOMIC DNA]</scope>
    <source>
        <strain evidence="3">CBS 101740 / IMI 381727 / IBT 21946</strain>
    </source>
</reference>
<dbReference type="AlphaFoldDB" id="A0A1L9UGY1"/>
<dbReference type="OMA" id="GHYTTYP"/>
<keyword evidence="1" id="KW-0732">Signal</keyword>
<dbReference type="RefSeq" id="XP_067478187.1">
    <property type="nucleotide sequence ID" value="XM_067627411.1"/>
</dbReference>
<sequence>MTLLYTTFLTTFLAASTTALAASTNTTTTSTTVFPNTLNITTLTAHNNQSALECWALDPGYSTSSEAGVSGTAMLSLGPVTSNATSHLIPGGYDGGRHNAPTIQWVIFLSGVAHITLPNSTDEAWIVGGRNGVILALDTAEVSALGHYTTYPTQESTVALEVALREVPGHRVLHRGACGVGEML</sequence>
<dbReference type="GeneID" id="93579899"/>
<dbReference type="EMBL" id="KV878685">
    <property type="protein sequence ID" value="OJJ70939.1"/>
    <property type="molecule type" value="Genomic_DNA"/>
</dbReference>
<feature type="chain" id="PRO_5013381500" description="Small secreted protein" evidence="1">
    <location>
        <begin position="22"/>
        <end position="184"/>
    </location>
</feature>
<dbReference type="VEuPathDB" id="FungiDB:ASPBRDRAFT_55601"/>
<dbReference type="OrthoDB" id="3223416at2759"/>
<evidence type="ECO:0000256" key="1">
    <source>
        <dbReference type="SAM" id="SignalP"/>
    </source>
</evidence>
<protein>
    <recommendedName>
        <fullName evidence="4">Small secreted protein</fullName>
    </recommendedName>
</protein>
<organism evidence="2 3">
    <name type="scientific">Aspergillus brasiliensis (strain CBS 101740 / IMI 381727 / IBT 21946)</name>
    <dbReference type="NCBI Taxonomy" id="767769"/>
    <lineage>
        <taxon>Eukaryota</taxon>
        <taxon>Fungi</taxon>
        <taxon>Dikarya</taxon>
        <taxon>Ascomycota</taxon>
        <taxon>Pezizomycotina</taxon>
        <taxon>Eurotiomycetes</taxon>
        <taxon>Eurotiomycetidae</taxon>
        <taxon>Eurotiales</taxon>
        <taxon>Aspergillaceae</taxon>
        <taxon>Aspergillus</taxon>
        <taxon>Aspergillus subgen. Circumdati</taxon>
    </lineage>
</organism>
<accession>A0A1L9UGY1</accession>
<name>A0A1L9UGY1_ASPBC</name>
<proteinExistence type="predicted"/>